<comment type="similarity">
    <text evidence="2 4">Belongs to the bacterial solute-binding protein 3 family.</text>
</comment>
<reference evidence="6 7" key="1">
    <citation type="submission" date="2018-11" db="EMBL/GenBank/DDBJ databases">
        <title>Draft genome sequence of Gordonia sp. RS15-1S isolated from rice stems.</title>
        <authorList>
            <person name="Muangham S."/>
        </authorList>
    </citation>
    <scope>NUCLEOTIDE SEQUENCE [LARGE SCALE GENOMIC DNA]</scope>
    <source>
        <strain evidence="6 7">RS15-1S</strain>
    </source>
</reference>
<dbReference type="AlphaFoldDB" id="A0A3N4HCF8"/>
<evidence type="ECO:0000256" key="3">
    <source>
        <dbReference type="ARBA" id="ARBA00022729"/>
    </source>
</evidence>
<proteinExistence type="inferred from homology"/>
<dbReference type="EMBL" id="RKMH01000005">
    <property type="protein sequence ID" value="RPA63544.1"/>
    <property type="molecule type" value="Genomic_DNA"/>
</dbReference>
<dbReference type="SMART" id="SM00062">
    <property type="entry name" value="PBPb"/>
    <property type="match status" value="1"/>
</dbReference>
<dbReference type="GO" id="GO:0030313">
    <property type="term" value="C:cell envelope"/>
    <property type="evidence" value="ECO:0007669"/>
    <property type="project" value="UniProtKB-SubCell"/>
</dbReference>
<dbReference type="PROSITE" id="PS01039">
    <property type="entry name" value="SBP_BACTERIAL_3"/>
    <property type="match status" value="1"/>
</dbReference>
<evidence type="ECO:0000259" key="5">
    <source>
        <dbReference type="SMART" id="SM00062"/>
    </source>
</evidence>
<name>A0A3N4HCF8_9ACTN</name>
<evidence type="ECO:0000256" key="1">
    <source>
        <dbReference type="ARBA" id="ARBA00004196"/>
    </source>
</evidence>
<evidence type="ECO:0000313" key="6">
    <source>
        <dbReference type="EMBL" id="RPA63544.1"/>
    </source>
</evidence>
<evidence type="ECO:0000256" key="4">
    <source>
        <dbReference type="RuleBase" id="RU003744"/>
    </source>
</evidence>
<dbReference type="Gene3D" id="3.40.190.10">
    <property type="entry name" value="Periplasmic binding protein-like II"/>
    <property type="match status" value="2"/>
</dbReference>
<organism evidence="6 7">
    <name type="scientific">Gordonia oryzae</name>
    <dbReference type="NCBI Taxonomy" id="2487349"/>
    <lineage>
        <taxon>Bacteria</taxon>
        <taxon>Bacillati</taxon>
        <taxon>Actinomycetota</taxon>
        <taxon>Actinomycetes</taxon>
        <taxon>Mycobacteriales</taxon>
        <taxon>Gordoniaceae</taxon>
        <taxon>Gordonia</taxon>
    </lineage>
</organism>
<dbReference type="PANTHER" id="PTHR35936">
    <property type="entry name" value="MEMBRANE-BOUND LYTIC MUREIN TRANSGLYCOSYLASE F"/>
    <property type="match status" value="1"/>
</dbReference>
<protein>
    <submittedName>
        <fullName evidence="6">ABC transporter substrate-binding protein</fullName>
    </submittedName>
</protein>
<dbReference type="CDD" id="cd01004">
    <property type="entry name" value="PBP2_MidA_like"/>
    <property type="match status" value="1"/>
</dbReference>
<feature type="domain" description="Solute-binding protein family 3/N-terminal" evidence="5">
    <location>
        <begin position="73"/>
        <end position="298"/>
    </location>
</feature>
<dbReference type="SUPFAM" id="SSF53850">
    <property type="entry name" value="Periplasmic binding protein-like II"/>
    <property type="match status" value="1"/>
</dbReference>
<keyword evidence="3" id="KW-0732">Signal</keyword>
<sequence length="311" mass="32384">MMRDLRSFGSLRRLPGIFMVLVGVIALVVAGCSNDDSSTGAGGNSAIQPTTVDVAKQSDIAALLPAGIRESGQLIVGVNVPYAPNEFKDSSGQIIGFDVDLMNAIGKALGLTPVYKEADFDKIIPSIQAGTFNIGMSSFTDNKEREAQVDFVNYFSAGIQWAQQAGGNIDPNNACGKKVAVQSTTVEDTDEVPAKSKACTDAGKPAIQIQKYTDQSEATNALVLGRVDAMSADSPVTAYAIKQAGGKIVAAGPVFDSAPYGYPIAKGSSLVQAVQKAVQYLIDNGQYKAIAEHWGVEAGVIPTATVNGATS</sequence>
<dbReference type="Pfam" id="PF00497">
    <property type="entry name" value="SBP_bac_3"/>
    <property type="match status" value="1"/>
</dbReference>
<keyword evidence="7" id="KW-1185">Reference proteome</keyword>
<accession>A0A3N4HCF8</accession>
<evidence type="ECO:0000313" key="7">
    <source>
        <dbReference type="Proteomes" id="UP000267536"/>
    </source>
</evidence>
<comment type="caution">
    <text evidence="6">The sequence shown here is derived from an EMBL/GenBank/DDBJ whole genome shotgun (WGS) entry which is preliminary data.</text>
</comment>
<dbReference type="Proteomes" id="UP000267536">
    <property type="component" value="Unassembled WGS sequence"/>
</dbReference>
<evidence type="ECO:0000256" key="2">
    <source>
        <dbReference type="ARBA" id="ARBA00010333"/>
    </source>
</evidence>
<dbReference type="InterPro" id="IPR001638">
    <property type="entry name" value="Solute-binding_3/MltF_N"/>
</dbReference>
<dbReference type="PANTHER" id="PTHR35936:SF17">
    <property type="entry name" value="ARGININE-BINDING EXTRACELLULAR PROTEIN ARTP"/>
    <property type="match status" value="1"/>
</dbReference>
<comment type="subcellular location">
    <subcellularLocation>
        <location evidence="1">Cell envelope</location>
    </subcellularLocation>
</comment>
<dbReference type="InterPro" id="IPR018313">
    <property type="entry name" value="SBP_3_CS"/>
</dbReference>
<gene>
    <name evidence="6" type="ORF">EF294_08640</name>
</gene>
<dbReference type="PROSITE" id="PS51257">
    <property type="entry name" value="PROKAR_LIPOPROTEIN"/>
    <property type="match status" value="1"/>
</dbReference>
<dbReference type="OrthoDB" id="9762169at2"/>